<dbReference type="Pfam" id="PF22939">
    <property type="entry name" value="WHD_GPIID"/>
    <property type="match status" value="1"/>
</dbReference>
<dbReference type="InterPro" id="IPR027417">
    <property type="entry name" value="P-loop_NTPase"/>
</dbReference>
<dbReference type="SUPFAM" id="SSF52540">
    <property type="entry name" value="P-loop containing nucleoside triphosphate hydrolases"/>
    <property type="match status" value="1"/>
</dbReference>
<protein>
    <submittedName>
        <fullName evidence="4">Vegetative incompatibility protein HET-E-1</fullName>
    </submittedName>
</protein>
<dbReference type="PROSITE" id="PS50297">
    <property type="entry name" value="ANK_REP_REGION"/>
    <property type="match status" value="2"/>
</dbReference>
<dbReference type="Proteomes" id="UP000078237">
    <property type="component" value="Unassembled WGS sequence"/>
</dbReference>
<proteinExistence type="predicted"/>
<dbReference type="SMART" id="SM00248">
    <property type="entry name" value="ANK"/>
    <property type="match status" value="5"/>
</dbReference>
<sequence>MDPASLAIGVAGILPLITKAICSAKAYIDAVGRAREAAAALITVLEALQLNISNLHALLKSTSLCKDDLRFHQTSVLLSCSTACEAKLRALCRKLSNQDNGRIGVCLWPFSEKEHQKTLQELQTFTNWMQFALSIDGCRLLSRTADDVLELMGRQLGQFKLLQSVEENTSVTLNIVQAQNKLFQDAEERSKILGWLSTPRHYMYQKHQALQSSRTRDTGNWILRHDLYLKWRDGSEDSNVLWCHGIQGSGKSTLSSIIIDNLLESASNHALPIAFFYFDYQDQSTQTPTTVLPSILRHLLENIDHIPPSVSSAYETLQPRGKPPVYECERLIGEIAKAVGPTYIIIDALDECSSEHRTTFLRSLDNLSHTHGLRLLVTSRPHFSDITHTFRRHPQIKIEAQEEDIRTYLRHELVRRDISSMADGDFVERLVQRLTEGADGMFFLPVLQLRTILKEATIGEMEDRLDNMSRGLDEAFAETISRIQSLPESRRRIGMGVLMYLAHARRPMTVSQLSDVLAMRPGQRTINVKYRPSAKVLLECCQGLVTIDPETQNARVAHYAVQEYLVAHSASLFPRAGANLAIQCLRYLLLDSFAHGPWATRAEIESLIEAYPFLPYAVSFWGSYAAGCETDPEVWSALFDFFSSAAATAVANQIRQLWKGYRWEYWNSKESRSFTPLHLAARYGLLRAASTLSDGSLYGVNAKTEMGATPVIQAAAGGHIAVLRMLMQRGADPYVCNWYGNALHCAIEAGQTNTVRELIMNWGMDPNEKFEGFMPYLDCTLAHDAADTFEALVDLGLDLTPYMKFVSDGDKGVDEDASPSSHLPRICDIHGNIFLKACVWGCANIVERMINRGWADVNMRSEMGLTPLHWAAAHVFDPAVLGKLIAAGADIDALDNRGLLPIAYALRARQTAAAEFLIAAGYGEK</sequence>
<feature type="domain" description="NACHT" evidence="3">
    <location>
        <begin position="239"/>
        <end position="381"/>
    </location>
</feature>
<dbReference type="InterPro" id="IPR007111">
    <property type="entry name" value="NACHT_NTPase"/>
</dbReference>
<dbReference type="PANTHER" id="PTHR10039:SF15">
    <property type="entry name" value="NACHT DOMAIN-CONTAINING PROTEIN"/>
    <property type="match status" value="1"/>
</dbReference>
<dbReference type="InterPro" id="IPR054471">
    <property type="entry name" value="GPIID_WHD"/>
</dbReference>
<feature type="repeat" description="ANK" evidence="2">
    <location>
        <begin position="863"/>
        <end position="896"/>
    </location>
</feature>
<evidence type="ECO:0000313" key="4">
    <source>
        <dbReference type="EMBL" id="KXX73563.1"/>
    </source>
</evidence>
<dbReference type="Gene3D" id="3.40.50.300">
    <property type="entry name" value="P-loop containing nucleotide triphosphate hydrolases"/>
    <property type="match status" value="1"/>
</dbReference>
<dbReference type="VEuPathDB" id="FungiDB:MMYC01_210180"/>
<accession>A0A175VQ98</accession>
<dbReference type="STRING" id="100816.A0A175VQ98"/>
<dbReference type="PROSITE" id="PS50088">
    <property type="entry name" value="ANK_REPEAT"/>
    <property type="match status" value="2"/>
</dbReference>
<name>A0A175VQ98_9PEZI</name>
<dbReference type="SUPFAM" id="SSF48403">
    <property type="entry name" value="Ankyrin repeat"/>
    <property type="match status" value="1"/>
</dbReference>
<keyword evidence="2" id="KW-0040">ANK repeat</keyword>
<evidence type="ECO:0000259" key="3">
    <source>
        <dbReference type="PROSITE" id="PS50837"/>
    </source>
</evidence>
<feature type="repeat" description="ANK" evidence="2">
    <location>
        <begin position="706"/>
        <end position="738"/>
    </location>
</feature>
<evidence type="ECO:0000256" key="1">
    <source>
        <dbReference type="ARBA" id="ARBA00022737"/>
    </source>
</evidence>
<keyword evidence="5" id="KW-1185">Reference proteome</keyword>
<comment type="caution">
    <text evidence="4">The sequence shown here is derived from an EMBL/GenBank/DDBJ whole genome shotgun (WGS) entry which is preliminary data.</text>
</comment>
<dbReference type="InterPro" id="IPR002110">
    <property type="entry name" value="Ankyrin_rpt"/>
</dbReference>
<gene>
    <name evidence="4" type="ORF">MMYC01_210180</name>
</gene>
<evidence type="ECO:0000256" key="2">
    <source>
        <dbReference type="PROSITE-ProRule" id="PRU00023"/>
    </source>
</evidence>
<keyword evidence="1" id="KW-0677">Repeat</keyword>
<dbReference type="PANTHER" id="PTHR10039">
    <property type="entry name" value="AMELOGENIN"/>
    <property type="match status" value="1"/>
</dbReference>
<dbReference type="InterPro" id="IPR036770">
    <property type="entry name" value="Ankyrin_rpt-contain_sf"/>
</dbReference>
<reference evidence="4 5" key="1">
    <citation type="journal article" date="2016" name="Genome Announc.">
        <title>Genome Sequence of Madurella mycetomatis mm55, Isolated from a Human Mycetoma Case in Sudan.</title>
        <authorList>
            <person name="Smit S."/>
            <person name="Derks M.F."/>
            <person name="Bervoets S."/>
            <person name="Fahal A."/>
            <person name="van Leeuwen W."/>
            <person name="van Belkum A."/>
            <person name="van de Sande W.W."/>
        </authorList>
    </citation>
    <scope>NUCLEOTIDE SEQUENCE [LARGE SCALE GENOMIC DNA]</scope>
    <source>
        <strain evidence="5">mm55</strain>
    </source>
</reference>
<evidence type="ECO:0000313" key="5">
    <source>
        <dbReference type="Proteomes" id="UP000078237"/>
    </source>
</evidence>
<dbReference type="AlphaFoldDB" id="A0A175VQ98"/>
<organism evidence="4 5">
    <name type="scientific">Madurella mycetomatis</name>
    <dbReference type="NCBI Taxonomy" id="100816"/>
    <lineage>
        <taxon>Eukaryota</taxon>
        <taxon>Fungi</taxon>
        <taxon>Dikarya</taxon>
        <taxon>Ascomycota</taxon>
        <taxon>Pezizomycotina</taxon>
        <taxon>Sordariomycetes</taxon>
        <taxon>Sordariomycetidae</taxon>
        <taxon>Sordariales</taxon>
        <taxon>Sordariales incertae sedis</taxon>
        <taxon>Madurella</taxon>
    </lineage>
</organism>
<dbReference type="OrthoDB" id="426293at2759"/>
<dbReference type="Pfam" id="PF12796">
    <property type="entry name" value="Ank_2"/>
    <property type="match status" value="2"/>
</dbReference>
<dbReference type="Gene3D" id="1.25.40.20">
    <property type="entry name" value="Ankyrin repeat-containing domain"/>
    <property type="match status" value="2"/>
</dbReference>
<dbReference type="InterPro" id="IPR056884">
    <property type="entry name" value="NPHP3-like_N"/>
</dbReference>
<dbReference type="PROSITE" id="PS50837">
    <property type="entry name" value="NACHT"/>
    <property type="match status" value="1"/>
</dbReference>
<dbReference type="Pfam" id="PF24883">
    <property type="entry name" value="NPHP3_N"/>
    <property type="match status" value="1"/>
</dbReference>
<dbReference type="EMBL" id="LCTW02000453">
    <property type="protein sequence ID" value="KXX73563.1"/>
    <property type="molecule type" value="Genomic_DNA"/>
</dbReference>